<dbReference type="InterPro" id="IPR000073">
    <property type="entry name" value="AB_hydrolase_1"/>
</dbReference>
<dbReference type="SUPFAM" id="SSF53474">
    <property type="entry name" value="alpha/beta-Hydrolases"/>
    <property type="match status" value="1"/>
</dbReference>
<dbReference type="PIRSF" id="PIRSF037442">
    <property type="entry name" value="UCP037442_abhydr"/>
    <property type="match status" value="1"/>
</dbReference>
<dbReference type="EMBL" id="QJRY01000002">
    <property type="protein sequence ID" value="PYB75267.1"/>
    <property type="molecule type" value="Genomic_DNA"/>
</dbReference>
<gene>
    <name evidence="2" type="ORF">DMY87_07405</name>
</gene>
<feature type="domain" description="AB hydrolase-1" evidence="1">
    <location>
        <begin position="48"/>
        <end position="243"/>
    </location>
</feature>
<dbReference type="InterPro" id="IPR029058">
    <property type="entry name" value="AB_hydrolase_fold"/>
</dbReference>
<evidence type="ECO:0000259" key="1">
    <source>
        <dbReference type="Pfam" id="PF12697"/>
    </source>
</evidence>
<accession>A0ABX5NU89</accession>
<evidence type="ECO:0000313" key="3">
    <source>
        <dbReference type="Proteomes" id="UP000247536"/>
    </source>
</evidence>
<name>A0ABX5NU89_9HYPH</name>
<proteinExistence type="predicted"/>
<evidence type="ECO:0000313" key="2">
    <source>
        <dbReference type="EMBL" id="PYB75267.1"/>
    </source>
</evidence>
<organism evidence="2 3">
    <name type="scientific">Rhizobium wuzhouense</name>
    <dbReference type="NCBI Taxonomy" id="1986026"/>
    <lineage>
        <taxon>Bacteria</taxon>
        <taxon>Pseudomonadati</taxon>
        <taxon>Pseudomonadota</taxon>
        <taxon>Alphaproteobacteria</taxon>
        <taxon>Hyphomicrobiales</taxon>
        <taxon>Rhizobiaceae</taxon>
        <taxon>Rhizobium/Agrobacterium group</taxon>
        <taxon>Rhizobium</taxon>
    </lineage>
</organism>
<dbReference type="Proteomes" id="UP000247536">
    <property type="component" value="Unassembled WGS sequence"/>
</dbReference>
<dbReference type="Gene3D" id="3.40.50.1820">
    <property type="entry name" value="alpha/beta hydrolase"/>
    <property type="match status" value="1"/>
</dbReference>
<protein>
    <recommendedName>
        <fullName evidence="1">AB hydrolase-1 domain-containing protein</fullName>
    </recommendedName>
</protein>
<dbReference type="Pfam" id="PF12697">
    <property type="entry name" value="Abhydrolase_6"/>
    <property type="match status" value="1"/>
</dbReference>
<reference evidence="2 3" key="1">
    <citation type="submission" date="2018-06" db="EMBL/GenBank/DDBJ databases">
        <title>Rhizobium wuzhouense sp. nov., isolated from roots of Oryza officinalis.</title>
        <authorList>
            <person name="Yuan T."/>
        </authorList>
    </citation>
    <scope>NUCLEOTIDE SEQUENCE [LARGE SCALE GENOMIC DNA]</scope>
    <source>
        <strain evidence="2 3">W44</strain>
    </source>
</reference>
<dbReference type="RefSeq" id="WP_110790654.1">
    <property type="nucleotide sequence ID" value="NZ_QJRY01000002.1"/>
</dbReference>
<sequence length="290" mass="32136">MTPHDAAPPPEKRDLVITTADGFPISATLFSGTGKGPLALISAAAAVPRGFYARFAVHLVQDHGFRAALTYDYRGVSGSTAPSDWRRPLLMRDWAHFDMPAALKRLEAEAPGHPVVGIGQSFGGQVLALGGCSDRFQRYLMVATMTGYWGNTKTRYRVFSQMNLIGVPLALLLGKVPGQVGLGQTLPGTVFREWARWGRHPEYFFADQTMDAVRRFGEVETPILALGMTDDPWGTPRAQHALLKYYHRAPTEIRWLSPEEAGGPIGHLGFFRSQFRDTLWQPAIEWLQQS</sequence>
<dbReference type="InterPro" id="IPR017208">
    <property type="entry name" value="UCP037442_abhydr"/>
</dbReference>
<comment type="caution">
    <text evidence="2">The sequence shown here is derived from an EMBL/GenBank/DDBJ whole genome shotgun (WGS) entry which is preliminary data.</text>
</comment>
<keyword evidence="3" id="KW-1185">Reference proteome</keyword>